<evidence type="ECO:0000256" key="4">
    <source>
        <dbReference type="ARBA" id="ARBA00022692"/>
    </source>
</evidence>
<accession>A1K6S4</accession>
<reference evidence="8 9" key="1">
    <citation type="journal article" date="2006" name="Nat. Biotechnol.">
        <title>Complete genome of the mutualistic, N2-fixing grass endophyte Azoarcus sp. strain BH72.</title>
        <authorList>
            <person name="Krause A."/>
            <person name="Ramakumar A."/>
            <person name="Bartels D."/>
            <person name="Battistoni F."/>
            <person name="Bekel T."/>
            <person name="Boch J."/>
            <person name="Boehm M."/>
            <person name="Friedrich F."/>
            <person name="Hurek T."/>
            <person name="Krause L."/>
            <person name="Linke B."/>
            <person name="McHardy A.C."/>
            <person name="Sarkar A."/>
            <person name="Schneiker S."/>
            <person name="Syed A.A."/>
            <person name="Thauer R."/>
            <person name="Vorhoelter F.-J."/>
            <person name="Weidner S."/>
            <person name="Puehler A."/>
            <person name="Reinhold-Hurek B."/>
            <person name="Kaiser O."/>
            <person name="Goesmann A."/>
        </authorList>
    </citation>
    <scope>NUCLEOTIDE SEQUENCE [LARGE SCALE GENOMIC DNA]</scope>
    <source>
        <strain evidence="8 9">BH72</strain>
    </source>
</reference>
<dbReference type="PANTHER" id="PTHR38596:SF1">
    <property type="entry name" value="UPF0114 PROTEIN YQHA"/>
    <property type="match status" value="1"/>
</dbReference>
<protein>
    <recommendedName>
        <fullName evidence="7">UPF0114 protein azo1912</fullName>
    </recommendedName>
</protein>
<dbReference type="HOGENOM" id="CLU_097887_0_0_4"/>
<evidence type="ECO:0000256" key="6">
    <source>
        <dbReference type="ARBA" id="ARBA00023136"/>
    </source>
</evidence>
<dbReference type="EMBL" id="AM406670">
    <property type="protein sequence ID" value="CAL94529.1"/>
    <property type="molecule type" value="Genomic_DNA"/>
</dbReference>
<feature type="transmembrane region" description="Helical" evidence="7">
    <location>
        <begin position="183"/>
        <end position="202"/>
    </location>
</feature>
<dbReference type="AlphaFoldDB" id="A1K6S4"/>
<proteinExistence type="inferred from homology"/>
<dbReference type="InterPro" id="IPR005134">
    <property type="entry name" value="UPF0114"/>
</dbReference>
<dbReference type="PANTHER" id="PTHR38596">
    <property type="entry name" value="UPF0114 PROTEIN YQHA"/>
    <property type="match status" value="1"/>
</dbReference>
<evidence type="ECO:0000256" key="7">
    <source>
        <dbReference type="HAMAP-Rule" id="MF_00143"/>
    </source>
</evidence>
<evidence type="ECO:0000313" key="8">
    <source>
        <dbReference type="EMBL" id="CAL94529.1"/>
    </source>
</evidence>
<comment type="subcellular location">
    <subcellularLocation>
        <location evidence="1 7">Cell membrane</location>
        <topology evidence="1 7">Multi-pass membrane protein</topology>
    </subcellularLocation>
</comment>
<evidence type="ECO:0000256" key="1">
    <source>
        <dbReference type="ARBA" id="ARBA00004651"/>
    </source>
</evidence>
<dbReference type="eggNOG" id="COG2862">
    <property type="taxonomic scope" value="Bacteria"/>
</dbReference>
<keyword evidence="9" id="KW-1185">Reference proteome</keyword>
<evidence type="ECO:0000256" key="3">
    <source>
        <dbReference type="ARBA" id="ARBA00022475"/>
    </source>
</evidence>
<dbReference type="KEGG" id="azo:azo1912"/>
<keyword evidence="4 7" id="KW-0812">Transmembrane</keyword>
<keyword evidence="3 7" id="KW-1003">Cell membrane</keyword>
<sequence length="211" mass="23701">MHGNRRDRHIALACCIAAPDPRSAGRGCYNRRLPKSPRRCRPVMKRLETLFEHVLFSSRWLMAPVYFGLVLAMLVLLVKFAKEIFGLLGHITTASGGEMIIGVLSLVDIALIMNLLIIIMLSGYENFVSKMEDLHSHQDRPDWMGHIGFSDLKIKLIGSIVAISGIELLKAFMNVDNLTDRHLAWMVGIHVTFLFSGVFYALTDKLAAKDH</sequence>
<dbReference type="NCBIfam" id="TIGR00645">
    <property type="entry name" value="HI0507"/>
    <property type="match status" value="1"/>
</dbReference>
<evidence type="ECO:0000256" key="2">
    <source>
        <dbReference type="ARBA" id="ARBA00005774"/>
    </source>
</evidence>
<feature type="transmembrane region" description="Helical" evidence="7">
    <location>
        <begin position="99"/>
        <end position="124"/>
    </location>
</feature>
<keyword evidence="6 7" id="KW-0472">Membrane</keyword>
<evidence type="ECO:0000313" key="9">
    <source>
        <dbReference type="Proteomes" id="UP000002588"/>
    </source>
</evidence>
<dbReference type="InterPro" id="IPR020761">
    <property type="entry name" value="UPF0114_bac"/>
</dbReference>
<gene>
    <name evidence="8" type="ordered locus">azo1912</name>
</gene>
<evidence type="ECO:0000256" key="5">
    <source>
        <dbReference type="ARBA" id="ARBA00022989"/>
    </source>
</evidence>
<dbReference type="Proteomes" id="UP000002588">
    <property type="component" value="Chromosome"/>
</dbReference>
<comment type="similarity">
    <text evidence="2 7">Belongs to the UPF0114 family.</text>
</comment>
<organism evidence="8 9">
    <name type="scientific">Azoarcus sp. (strain BH72)</name>
    <dbReference type="NCBI Taxonomy" id="418699"/>
    <lineage>
        <taxon>Bacteria</taxon>
        <taxon>Pseudomonadati</taxon>
        <taxon>Pseudomonadota</taxon>
        <taxon>Betaproteobacteria</taxon>
        <taxon>Rhodocyclales</taxon>
        <taxon>Zoogloeaceae</taxon>
        <taxon>Azoarcus</taxon>
    </lineage>
</organism>
<dbReference type="HAMAP" id="MF_00143">
    <property type="entry name" value="UPF0114"/>
    <property type="match status" value="1"/>
</dbReference>
<feature type="transmembrane region" description="Helical" evidence="7">
    <location>
        <begin position="60"/>
        <end position="78"/>
    </location>
</feature>
<name>A1K6S4_AZOSB</name>
<dbReference type="Pfam" id="PF03350">
    <property type="entry name" value="UPF0114"/>
    <property type="match status" value="1"/>
</dbReference>
<keyword evidence="5 7" id="KW-1133">Transmembrane helix</keyword>
<dbReference type="GO" id="GO:0005886">
    <property type="term" value="C:plasma membrane"/>
    <property type="evidence" value="ECO:0007669"/>
    <property type="project" value="UniProtKB-SubCell"/>
</dbReference>